<evidence type="ECO:0000256" key="4">
    <source>
        <dbReference type="ARBA" id="ARBA00034706"/>
    </source>
</evidence>
<evidence type="ECO:0000256" key="6">
    <source>
        <dbReference type="SAM" id="MobiDB-lite"/>
    </source>
</evidence>
<feature type="region of interest" description="Disordered" evidence="6">
    <location>
        <begin position="41"/>
        <end position="78"/>
    </location>
</feature>
<name>J4UF93_TRIAS</name>
<feature type="compositionally biased region" description="Basic residues" evidence="6">
    <location>
        <begin position="48"/>
        <end position="57"/>
    </location>
</feature>
<protein>
    <recommendedName>
        <fullName evidence="5">Dynactin subunit 5</fullName>
    </recommendedName>
</protein>
<dbReference type="Gene3D" id="2.160.10.10">
    <property type="entry name" value="Hexapeptide repeat proteins"/>
    <property type="match status" value="1"/>
</dbReference>
<evidence type="ECO:0000313" key="7">
    <source>
        <dbReference type="EMBL" id="EJT49985.1"/>
    </source>
</evidence>
<dbReference type="RefSeq" id="XP_014181201.1">
    <property type="nucleotide sequence ID" value="XM_014325726.1"/>
</dbReference>
<dbReference type="KEGG" id="tasa:A1Q1_00826"/>
<sequence length="269" mass="28865">MRPAERRLGCIDLAAAHRVSTELTEQTRSLARLLSRERPTSCCTGRASSRHVSRRAQRTILSSSLPTTSSSPNSVLRSAHSSSYVGSARQLTPGAILRGDLRRSTPNNAHHVVLSLGKYCLVGEGAVLRPPGKIYKGTFTFYPVRIGDCVHIGPDAIVEAASVGHGVEIGARAIVPPWFPEAHLQGKFAILKDYAVILPDAVLPDGAVVPSYTVWGGNPARLVDTLPETYQETVEERSCQSGKAAGGKNGARAEDEMRSSQEGTRYPAL</sequence>
<dbReference type="InterPro" id="IPR011004">
    <property type="entry name" value="Trimer_LpxA-like_sf"/>
</dbReference>
<dbReference type="PANTHER" id="PTHR46126:SF1">
    <property type="entry name" value="DYNACTIN SUBUNIT 5"/>
    <property type="match status" value="1"/>
</dbReference>
<dbReference type="OrthoDB" id="417208at2759"/>
<comment type="caution">
    <text evidence="7">The sequence shown here is derived from an EMBL/GenBank/DDBJ whole genome shotgun (WGS) entry which is preliminary data.</text>
</comment>
<evidence type="ECO:0000256" key="3">
    <source>
        <dbReference type="ARBA" id="ARBA00023212"/>
    </source>
</evidence>
<dbReference type="InterPro" id="IPR047125">
    <property type="entry name" value="DCTN5"/>
</dbReference>
<evidence type="ECO:0000256" key="5">
    <source>
        <dbReference type="ARBA" id="ARBA00034865"/>
    </source>
</evidence>
<comment type="subcellular location">
    <subcellularLocation>
        <location evidence="1">Cytoplasm</location>
        <location evidence="1">Cytoskeleton</location>
    </subcellularLocation>
</comment>
<proteinExistence type="inferred from homology"/>
<dbReference type="HOGENOM" id="CLU_1035068_0_0_1"/>
<reference evidence="7 8" key="1">
    <citation type="journal article" date="2012" name="Eukaryot. Cell">
        <title>Draft genome sequence of CBS 2479, the standard type strain of Trichosporon asahii.</title>
        <authorList>
            <person name="Yang R.Y."/>
            <person name="Li H.T."/>
            <person name="Zhu H."/>
            <person name="Zhou G.P."/>
            <person name="Wang M."/>
            <person name="Wang L."/>
        </authorList>
    </citation>
    <scope>NUCLEOTIDE SEQUENCE [LARGE SCALE GENOMIC DNA]</scope>
    <source>
        <strain evidence="8">ATCC 90039 / CBS 2479 / JCM 2466 / KCTC 7840 / NCYC 2677 / UAMH 7654</strain>
    </source>
</reference>
<organism evidence="7 8">
    <name type="scientific">Trichosporon asahii var. asahii (strain ATCC 90039 / CBS 2479 / JCM 2466 / KCTC 7840 / NBRC 103889/ NCYC 2677 / UAMH 7654)</name>
    <name type="common">Yeast</name>
    <dbReference type="NCBI Taxonomy" id="1186058"/>
    <lineage>
        <taxon>Eukaryota</taxon>
        <taxon>Fungi</taxon>
        <taxon>Dikarya</taxon>
        <taxon>Basidiomycota</taxon>
        <taxon>Agaricomycotina</taxon>
        <taxon>Tremellomycetes</taxon>
        <taxon>Trichosporonales</taxon>
        <taxon>Trichosporonaceae</taxon>
        <taxon>Trichosporon</taxon>
    </lineage>
</organism>
<feature type="compositionally biased region" description="Low complexity" evidence="6">
    <location>
        <begin position="61"/>
        <end position="72"/>
    </location>
</feature>
<dbReference type="PANTHER" id="PTHR46126">
    <property type="entry name" value="DYNACTIN SUBUNIT 5"/>
    <property type="match status" value="1"/>
</dbReference>
<dbReference type="Proteomes" id="UP000002748">
    <property type="component" value="Unassembled WGS sequence"/>
</dbReference>
<dbReference type="AlphaFoldDB" id="J4UF93"/>
<evidence type="ECO:0000256" key="1">
    <source>
        <dbReference type="ARBA" id="ARBA00004245"/>
    </source>
</evidence>
<keyword evidence="2" id="KW-0963">Cytoplasm</keyword>
<dbReference type="GeneID" id="25984340"/>
<gene>
    <name evidence="7" type="ORF">A1Q1_00826</name>
</gene>
<dbReference type="Pfam" id="PF21711">
    <property type="entry name" value="DCTN5"/>
    <property type="match status" value="1"/>
</dbReference>
<evidence type="ECO:0000256" key="2">
    <source>
        <dbReference type="ARBA" id="ARBA00022490"/>
    </source>
</evidence>
<feature type="region of interest" description="Disordered" evidence="6">
    <location>
        <begin position="233"/>
        <end position="269"/>
    </location>
</feature>
<dbReference type="EMBL" id="ALBS01000139">
    <property type="protein sequence ID" value="EJT49985.1"/>
    <property type="molecule type" value="Genomic_DNA"/>
</dbReference>
<comment type="similarity">
    <text evidence="4">Belongs to the dynactin subunits 5/6 family. Dynactin subunit 5 subfamily.</text>
</comment>
<dbReference type="VEuPathDB" id="FungiDB:A1Q1_00826"/>
<accession>J4UF93</accession>
<dbReference type="GO" id="GO:0005869">
    <property type="term" value="C:dynactin complex"/>
    <property type="evidence" value="ECO:0007669"/>
    <property type="project" value="TreeGrafter"/>
</dbReference>
<evidence type="ECO:0000313" key="8">
    <source>
        <dbReference type="Proteomes" id="UP000002748"/>
    </source>
</evidence>
<keyword evidence="3" id="KW-0206">Cytoskeleton</keyword>
<dbReference type="SUPFAM" id="SSF51161">
    <property type="entry name" value="Trimeric LpxA-like enzymes"/>
    <property type="match status" value="1"/>
</dbReference>